<evidence type="ECO:0000256" key="1">
    <source>
        <dbReference type="RuleBase" id="RU004273"/>
    </source>
</evidence>
<dbReference type="PRINTS" id="PR00114">
    <property type="entry name" value="STPHPHTASE"/>
</dbReference>
<dbReference type="Gene3D" id="3.60.21.10">
    <property type="match status" value="1"/>
</dbReference>
<dbReference type="VEuPathDB" id="AmoebaDB:EHI7A_091900"/>
<dbReference type="InterPro" id="IPR004843">
    <property type="entry name" value="Calcineurin-like_PHP"/>
</dbReference>
<evidence type="ECO:0000259" key="2">
    <source>
        <dbReference type="PROSITE" id="PS00125"/>
    </source>
</evidence>
<sequence>MSFAVHQQCNEINLLISQIPFSFPSILGLKDIVINDVLDIQVIIQHLSFGGKFTTEAVTYILQRASQVFKQEPNVVEINSPCTIIGDTHGQFYDLLNFFSTVSSGRYVCLGDYVDRGDYGVELFLLLCSLKVVFPSQFIILRGNHETRSVTTQNQFKNECLMKYNEDVYNSFIYTFQCLPLCCLVSTLHSRYFCVHGGISDRLATIDDINKLNRFCEPTRDSPLEDLLWSDPLNEDEIFSVSIGDTSITSHLSSCQSNHFPFIKQSLKMYFNEQAINRVVPWFETTFVPNWVRRYGHKIGYSALKQFNEKNNITTIIRGHQYVNSGYQCMYYLVEETPLLCTVFSAPNYMGECCNVGGYIQISDDSFITKTFKTVTKGFVVKEYILNFGETSLFEKIIGSNVSC</sequence>
<protein>
    <recommendedName>
        <fullName evidence="1">Serine/threonine-protein phosphatase</fullName>
        <ecNumber evidence="1">3.1.3.16</ecNumber>
    </recommendedName>
</protein>
<gene>
    <name evidence="3" type="ORF">CL6EHI_115710</name>
</gene>
<keyword evidence="1" id="KW-0378">Hydrolase</keyword>
<dbReference type="Pfam" id="PF00149">
    <property type="entry name" value="Metallophos"/>
    <property type="match status" value="1"/>
</dbReference>
<dbReference type="VEuPathDB" id="AmoebaDB:EHI5A_143250"/>
<accession>A0A5K1TW98</accession>
<dbReference type="VEuPathDB" id="AmoebaDB:EHI_115710"/>
<dbReference type="InterPro" id="IPR043360">
    <property type="entry name" value="PP2B"/>
</dbReference>
<dbReference type="Proteomes" id="UP000078387">
    <property type="component" value="Unassembled WGS sequence"/>
</dbReference>
<dbReference type="VEuPathDB" id="AmoebaDB:KM1_163630"/>
<dbReference type="InterPro" id="IPR006186">
    <property type="entry name" value="Ser/Thr-sp_prot-phosphatase"/>
</dbReference>
<comment type="catalytic activity">
    <reaction evidence="1">
        <text>O-phospho-L-threonyl-[protein] + H2O = L-threonyl-[protein] + phosphate</text>
        <dbReference type="Rhea" id="RHEA:47004"/>
        <dbReference type="Rhea" id="RHEA-COMP:11060"/>
        <dbReference type="Rhea" id="RHEA-COMP:11605"/>
        <dbReference type="ChEBI" id="CHEBI:15377"/>
        <dbReference type="ChEBI" id="CHEBI:30013"/>
        <dbReference type="ChEBI" id="CHEBI:43474"/>
        <dbReference type="ChEBI" id="CHEBI:61977"/>
        <dbReference type="EC" id="3.1.3.16"/>
    </reaction>
</comment>
<comment type="caution">
    <text evidence="3">The sequence shown here is derived from an EMBL/GenBank/DDBJ whole genome shotgun (WGS) entry which is preliminary data.</text>
</comment>
<dbReference type="EC" id="3.1.3.16" evidence="1"/>
<dbReference type="GO" id="GO:0097720">
    <property type="term" value="P:calcineurin-mediated signaling"/>
    <property type="evidence" value="ECO:0007669"/>
    <property type="project" value="InterPro"/>
</dbReference>
<evidence type="ECO:0000313" key="3">
    <source>
        <dbReference type="EMBL" id="GAT98897.1"/>
    </source>
</evidence>
<comment type="similarity">
    <text evidence="1">Belongs to the PPP phosphatase family.</text>
</comment>
<dbReference type="SMART" id="SM00156">
    <property type="entry name" value="PP2Ac"/>
    <property type="match status" value="1"/>
</dbReference>
<dbReference type="VEuPathDB" id="AmoebaDB:EHI8A_118030"/>
<dbReference type="PANTHER" id="PTHR45673">
    <property type="entry name" value="SERINE/THREONINE-PROTEIN PHOSPHATASE 2B CATALYTIC SUBUNIT 1-RELATED"/>
    <property type="match status" value="1"/>
</dbReference>
<organism evidence="3 4">
    <name type="scientific">Entamoeba histolytica</name>
    <dbReference type="NCBI Taxonomy" id="5759"/>
    <lineage>
        <taxon>Eukaryota</taxon>
        <taxon>Amoebozoa</taxon>
        <taxon>Evosea</taxon>
        <taxon>Archamoebae</taxon>
        <taxon>Mastigamoebida</taxon>
        <taxon>Entamoebidae</taxon>
        <taxon>Entamoeba</taxon>
    </lineage>
</organism>
<name>A0A5K1TW98_ENTHI</name>
<dbReference type="GO" id="GO:0033192">
    <property type="term" value="F:calmodulin-dependent protein phosphatase activity"/>
    <property type="evidence" value="ECO:0007669"/>
    <property type="project" value="InterPro"/>
</dbReference>
<dbReference type="EMBL" id="BDEQ01000001">
    <property type="protein sequence ID" value="GAT98897.1"/>
    <property type="molecule type" value="Genomic_DNA"/>
</dbReference>
<dbReference type="OMA" id="CEPERDS"/>
<evidence type="ECO:0000313" key="4">
    <source>
        <dbReference type="Proteomes" id="UP000078387"/>
    </source>
</evidence>
<dbReference type="SUPFAM" id="SSF56300">
    <property type="entry name" value="Metallo-dependent phosphatases"/>
    <property type="match status" value="1"/>
</dbReference>
<feature type="domain" description="Serine/threonine specific protein phosphatases" evidence="2">
    <location>
        <begin position="141"/>
        <end position="146"/>
    </location>
</feature>
<dbReference type="VEuPathDB" id="AmoebaDB:EHI8A_118040"/>
<reference evidence="3 4" key="1">
    <citation type="submission" date="2016-05" db="EMBL/GenBank/DDBJ databases">
        <title>First whole genome sequencing of Entamoeba histolytica HM1:IMSS-clone-6.</title>
        <authorList>
            <person name="Mukherjee Avik.K."/>
            <person name="Izumyama S."/>
            <person name="Nakada-Tsukui K."/>
            <person name="Nozaki T."/>
        </authorList>
    </citation>
    <scope>NUCLEOTIDE SEQUENCE [LARGE SCALE GENOMIC DNA]</scope>
    <source>
        <strain evidence="3 4">HM1:IMSS clone 6</strain>
    </source>
</reference>
<dbReference type="InterPro" id="IPR029052">
    <property type="entry name" value="Metallo-depent_PP-like"/>
</dbReference>
<dbReference type="PROSITE" id="PS00125">
    <property type="entry name" value="SER_THR_PHOSPHATASE"/>
    <property type="match status" value="1"/>
</dbReference>
<dbReference type="AlphaFoldDB" id="A0A5K1TW98"/>
<proteinExistence type="inferred from homology"/>